<feature type="signal peptide" evidence="1">
    <location>
        <begin position="1"/>
        <end position="19"/>
    </location>
</feature>
<accession>A0ABT8VPI2</accession>
<evidence type="ECO:0000313" key="2">
    <source>
        <dbReference type="EMBL" id="MDO3693885.1"/>
    </source>
</evidence>
<organism evidence="2 3">
    <name type="scientific">Wenyingzhuangia gilva</name>
    <dbReference type="NCBI Taxonomy" id="3057677"/>
    <lineage>
        <taxon>Bacteria</taxon>
        <taxon>Pseudomonadati</taxon>
        <taxon>Bacteroidota</taxon>
        <taxon>Flavobacteriia</taxon>
        <taxon>Flavobacteriales</taxon>
        <taxon>Flavobacteriaceae</taxon>
        <taxon>Wenyingzhuangia</taxon>
    </lineage>
</organism>
<evidence type="ECO:0008006" key="4">
    <source>
        <dbReference type="Google" id="ProtNLM"/>
    </source>
</evidence>
<dbReference type="EMBL" id="JAUMIT010000001">
    <property type="protein sequence ID" value="MDO3693885.1"/>
    <property type="molecule type" value="Genomic_DNA"/>
</dbReference>
<gene>
    <name evidence="2" type="ORF">QVZ41_03355</name>
</gene>
<comment type="caution">
    <text evidence="2">The sequence shown here is derived from an EMBL/GenBank/DDBJ whole genome shotgun (WGS) entry which is preliminary data.</text>
</comment>
<protein>
    <recommendedName>
        <fullName evidence="4">Outer membrane protein beta-barrel domain-containing protein</fullName>
    </recommendedName>
</protein>
<dbReference type="Proteomes" id="UP001168642">
    <property type="component" value="Unassembled WGS sequence"/>
</dbReference>
<keyword evidence="3" id="KW-1185">Reference proteome</keyword>
<reference evidence="2" key="1">
    <citation type="submission" date="2023-07" db="EMBL/GenBank/DDBJ databases">
        <title>Wenyingzhuangia sp. chi5 genome sequencing and assembly.</title>
        <authorList>
            <person name="Park S."/>
        </authorList>
    </citation>
    <scope>NUCLEOTIDE SEQUENCE</scope>
    <source>
        <strain evidence="2">Chi5</strain>
    </source>
</reference>
<dbReference type="RefSeq" id="WP_302883133.1">
    <property type="nucleotide sequence ID" value="NZ_JAUMIT010000001.1"/>
</dbReference>
<name>A0ABT8VPI2_9FLAO</name>
<evidence type="ECO:0000313" key="3">
    <source>
        <dbReference type="Proteomes" id="UP001168642"/>
    </source>
</evidence>
<evidence type="ECO:0000256" key="1">
    <source>
        <dbReference type="SAM" id="SignalP"/>
    </source>
</evidence>
<sequence>MKKNLLLLGLSLLPMIFNAQKLDKAKTNLKKDLVYEVSYSEAGSEKEEEQTSFKNDLAYDLIVKPIVFIAGYLTYGLFVESGMEGKHSHMELTPYPYLNNLKGDYAFEANEVAFTRFDISNQFLTDQSNTYGNNLNVKFRFLERASVEYNQLYLLESKKYTSQFFIHDLTANYYRIRTNHLSLHYGLGVSYAHSGVNKAYFTYNTGISYFMNVPLSISLEHRGTPFSENGIYQTNLNFNYHIRNYAIQAGFNFYNIGNVHYKMFGLGGKIYL</sequence>
<proteinExistence type="predicted"/>
<keyword evidence="1" id="KW-0732">Signal</keyword>
<feature type="chain" id="PRO_5045684104" description="Outer membrane protein beta-barrel domain-containing protein" evidence="1">
    <location>
        <begin position="20"/>
        <end position="272"/>
    </location>
</feature>